<reference evidence="1 2" key="1">
    <citation type="submission" date="2020-06" db="EMBL/GenBank/DDBJ databases">
        <title>Whole-genome sequence of Allochromatium humboldtianum DSM 21881, type strain.</title>
        <authorList>
            <person name="Kyndt J.A."/>
            <person name="Meyer T.E."/>
        </authorList>
    </citation>
    <scope>NUCLEOTIDE SEQUENCE [LARGE SCALE GENOMIC DNA]</scope>
    <source>
        <strain evidence="1 2">DSM 21881</strain>
    </source>
</reference>
<keyword evidence="2" id="KW-1185">Reference proteome</keyword>
<dbReference type="EMBL" id="JABZEO010000020">
    <property type="protein sequence ID" value="NVZ11370.1"/>
    <property type="molecule type" value="Genomic_DNA"/>
</dbReference>
<accession>A0A850RKG5</accession>
<evidence type="ECO:0000313" key="2">
    <source>
        <dbReference type="Proteomes" id="UP000592294"/>
    </source>
</evidence>
<gene>
    <name evidence="1" type="ORF">HW932_19145</name>
</gene>
<name>A0A850RKG5_9GAMM</name>
<organism evidence="1 2">
    <name type="scientific">Allochromatium humboldtianum</name>
    <dbReference type="NCBI Taxonomy" id="504901"/>
    <lineage>
        <taxon>Bacteria</taxon>
        <taxon>Pseudomonadati</taxon>
        <taxon>Pseudomonadota</taxon>
        <taxon>Gammaproteobacteria</taxon>
        <taxon>Chromatiales</taxon>
        <taxon>Chromatiaceae</taxon>
        <taxon>Allochromatium</taxon>
    </lineage>
</organism>
<dbReference type="Proteomes" id="UP000592294">
    <property type="component" value="Unassembled WGS sequence"/>
</dbReference>
<protein>
    <submittedName>
        <fullName evidence="1">Uncharacterized protein</fullName>
    </submittedName>
</protein>
<evidence type="ECO:0000313" key="1">
    <source>
        <dbReference type="EMBL" id="NVZ11370.1"/>
    </source>
</evidence>
<comment type="caution">
    <text evidence="1">The sequence shown here is derived from an EMBL/GenBank/DDBJ whole genome shotgun (WGS) entry which is preliminary data.</text>
</comment>
<dbReference type="RefSeq" id="WP_176978071.1">
    <property type="nucleotide sequence ID" value="NZ_JABZEO010000020.1"/>
</dbReference>
<proteinExistence type="predicted"/>
<sequence length="86" mass="9442">MNAVNTWHSLRDTTPPADALVMVAASSPDGWAFNLVRYDSETSCWLDHSAGTEDEIDGIDGYEFWQTVAPPVARPRLSLLQGGHAR</sequence>
<dbReference type="AlphaFoldDB" id="A0A850RKG5"/>